<keyword evidence="1" id="KW-1133">Transmembrane helix</keyword>
<evidence type="ECO:0000313" key="2">
    <source>
        <dbReference type="EMBL" id="NVH37342.1"/>
    </source>
</evidence>
<feature type="transmembrane region" description="Helical" evidence="1">
    <location>
        <begin position="12"/>
        <end position="30"/>
    </location>
</feature>
<feature type="non-terminal residue" evidence="2">
    <location>
        <position position="57"/>
    </location>
</feature>
<accession>A0A7Y6VF93</accession>
<dbReference type="Proteomes" id="UP000548355">
    <property type="component" value="Unassembled WGS sequence"/>
</dbReference>
<keyword evidence="1" id="KW-0812">Transmembrane</keyword>
<evidence type="ECO:0000313" key="3">
    <source>
        <dbReference type="Proteomes" id="UP000548355"/>
    </source>
</evidence>
<organism evidence="2 3">
    <name type="scientific">Streptococcus suis</name>
    <dbReference type="NCBI Taxonomy" id="1307"/>
    <lineage>
        <taxon>Bacteria</taxon>
        <taxon>Bacillati</taxon>
        <taxon>Bacillota</taxon>
        <taxon>Bacilli</taxon>
        <taxon>Lactobacillales</taxon>
        <taxon>Streptococcaceae</taxon>
        <taxon>Streptococcus</taxon>
    </lineage>
</organism>
<gene>
    <name evidence="2" type="ORF">HU146_08810</name>
</gene>
<keyword evidence="2" id="KW-0808">Transferase</keyword>
<dbReference type="AlphaFoldDB" id="A0A7Y6VF93"/>
<reference evidence="2 3" key="1">
    <citation type="submission" date="2020-06" db="EMBL/GenBank/DDBJ databases">
        <title>Pan-genome analysis of Streptococcus suis serotype 2 revealed genomic diversity among strains of different virulence.</title>
        <authorList>
            <person name="Guo G."/>
            <person name="Zhang W."/>
        </authorList>
    </citation>
    <scope>NUCLEOTIDE SEQUENCE [LARGE SCALE GENOMIC DNA]</scope>
    <source>
        <strain evidence="2 3">ZJ92091101</strain>
    </source>
</reference>
<protein>
    <submittedName>
        <fullName evidence="2">Sugar transferase</fullName>
    </submittedName>
</protein>
<comment type="caution">
    <text evidence="2">The sequence shown here is derived from an EMBL/GenBank/DDBJ whole genome shotgun (WGS) entry which is preliminary data.</text>
</comment>
<proteinExistence type="predicted"/>
<keyword evidence="1" id="KW-0472">Membrane</keyword>
<dbReference type="GO" id="GO:0016740">
    <property type="term" value="F:transferase activity"/>
    <property type="evidence" value="ECO:0007669"/>
    <property type="project" value="UniProtKB-KW"/>
</dbReference>
<dbReference type="EMBL" id="JABXEU010000027">
    <property type="protein sequence ID" value="NVH37342.1"/>
    <property type="molecule type" value="Genomic_DNA"/>
</dbReference>
<name>A0A7Y6VF93_STRSU</name>
<feature type="transmembrane region" description="Helical" evidence="1">
    <location>
        <begin position="36"/>
        <end position="54"/>
    </location>
</feature>
<evidence type="ECO:0000256" key="1">
    <source>
        <dbReference type="SAM" id="Phobius"/>
    </source>
</evidence>
<sequence>MNIEIGYRQTKLALFDMIAVAISAILTSHIPNADLNRSGIFIIMMVHYFAFFISRMP</sequence>